<evidence type="ECO:0008006" key="5">
    <source>
        <dbReference type="Google" id="ProtNLM"/>
    </source>
</evidence>
<evidence type="ECO:0000313" key="4">
    <source>
        <dbReference type="Proteomes" id="UP000184462"/>
    </source>
</evidence>
<keyword evidence="2" id="KW-0812">Transmembrane</keyword>
<feature type="compositionally biased region" description="Basic and acidic residues" evidence="1">
    <location>
        <begin position="64"/>
        <end position="82"/>
    </location>
</feature>
<dbReference type="AlphaFoldDB" id="A0A1M4UT21"/>
<dbReference type="Pfam" id="PF19868">
    <property type="entry name" value="DUF6341"/>
    <property type="match status" value="1"/>
</dbReference>
<reference evidence="3 4" key="1">
    <citation type="submission" date="2016-11" db="EMBL/GenBank/DDBJ databases">
        <authorList>
            <person name="Jaros S."/>
            <person name="Januszkiewicz K."/>
            <person name="Wedrychowicz H."/>
        </authorList>
    </citation>
    <scope>NUCLEOTIDE SEQUENCE [LARGE SCALE GENOMIC DNA]</scope>
    <source>
        <strain evidence="3 4">DSM 25661</strain>
    </source>
</reference>
<evidence type="ECO:0000256" key="1">
    <source>
        <dbReference type="SAM" id="MobiDB-lite"/>
    </source>
</evidence>
<name>A0A1M4UT21_9FLAO</name>
<keyword evidence="2" id="KW-0472">Membrane</keyword>
<dbReference type="OrthoDB" id="1467828at2"/>
<protein>
    <recommendedName>
        <fullName evidence="5">Uracil phosphoribosyltransferase</fullName>
    </recommendedName>
</protein>
<dbReference type="Proteomes" id="UP000184462">
    <property type="component" value="Unassembled WGS sequence"/>
</dbReference>
<evidence type="ECO:0000256" key="2">
    <source>
        <dbReference type="SAM" id="Phobius"/>
    </source>
</evidence>
<dbReference type="RefSeq" id="WP_073192545.1">
    <property type="nucleotide sequence ID" value="NZ_FQTW01000003.1"/>
</dbReference>
<sequence>MKDLMLAIQSLFEDVLFLPLDALRTLQDSSWWAANGLNWLFMLIVFVAFVYWMKQLKTFNDNNEENRDPKAHSFLGKDADLS</sequence>
<organism evidence="3 4">
    <name type="scientific">Psychroflexus salarius</name>
    <dbReference type="NCBI Taxonomy" id="1155689"/>
    <lineage>
        <taxon>Bacteria</taxon>
        <taxon>Pseudomonadati</taxon>
        <taxon>Bacteroidota</taxon>
        <taxon>Flavobacteriia</taxon>
        <taxon>Flavobacteriales</taxon>
        <taxon>Flavobacteriaceae</taxon>
        <taxon>Psychroflexus</taxon>
    </lineage>
</organism>
<dbReference type="STRING" id="1155689.SAMN05444278_10393"/>
<gene>
    <name evidence="3" type="ORF">SAMN05444278_10393</name>
</gene>
<dbReference type="EMBL" id="FQTW01000003">
    <property type="protein sequence ID" value="SHE59882.1"/>
    <property type="molecule type" value="Genomic_DNA"/>
</dbReference>
<keyword evidence="2" id="KW-1133">Transmembrane helix</keyword>
<feature type="transmembrane region" description="Helical" evidence="2">
    <location>
        <begin position="31"/>
        <end position="52"/>
    </location>
</feature>
<evidence type="ECO:0000313" key="3">
    <source>
        <dbReference type="EMBL" id="SHE59882.1"/>
    </source>
</evidence>
<accession>A0A1M4UT21</accession>
<dbReference type="InterPro" id="IPR045922">
    <property type="entry name" value="DUF6341"/>
</dbReference>
<proteinExistence type="predicted"/>
<keyword evidence="4" id="KW-1185">Reference proteome</keyword>
<feature type="region of interest" description="Disordered" evidence="1">
    <location>
        <begin position="61"/>
        <end position="82"/>
    </location>
</feature>